<dbReference type="VEuPathDB" id="FungiDB:Z517_03617"/>
<dbReference type="HOGENOM" id="CLU_006329_5_2_1"/>
<evidence type="ECO:0000313" key="9">
    <source>
        <dbReference type="Proteomes" id="UP000053029"/>
    </source>
</evidence>
<protein>
    <recommendedName>
        <fullName evidence="7">Xylanolytic transcriptional activator regulatory domain-containing protein</fullName>
    </recommendedName>
</protein>
<dbReference type="GO" id="GO:0008270">
    <property type="term" value="F:zinc ion binding"/>
    <property type="evidence" value="ECO:0007669"/>
    <property type="project" value="InterPro"/>
</dbReference>
<dbReference type="GO" id="GO:0003677">
    <property type="term" value="F:DNA binding"/>
    <property type="evidence" value="ECO:0007669"/>
    <property type="project" value="UniProtKB-KW"/>
</dbReference>
<evidence type="ECO:0000256" key="3">
    <source>
        <dbReference type="ARBA" id="ARBA00023125"/>
    </source>
</evidence>
<dbReference type="Pfam" id="PF04082">
    <property type="entry name" value="Fungal_trans"/>
    <property type="match status" value="1"/>
</dbReference>
<dbReference type="CDD" id="cd12148">
    <property type="entry name" value="fungal_TF_MHR"/>
    <property type="match status" value="1"/>
</dbReference>
<keyword evidence="4" id="KW-0804">Transcription</keyword>
<feature type="region of interest" description="Disordered" evidence="6">
    <location>
        <begin position="69"/>
        <end position="135"/>
    </location>
</feature>
<feature type="compositionally biased region" description="Polar residues" evidence="6">
    <location>
        <begin position="100"/>
        <end position="127"/>
    </location>
</feature>
<proteinExistence type="predicted"/>
<evidence type="ECO:0000256" key="6">
    <source>
        <dbReference type="SAM" id="MobiDB-lite"/>
    </source>
</evidence>
<dbReference type="SMART" id="SM00906">
    <property type="entry name" value="Fungal_trans"/>
    <property type="match status" value="1"/>
</dbReference>
<evidence type="ECO:0000256" key="2">
    <source>
        <dbReference type="ARBA" id="ARBA00023015"/>
    </source>
</evidence>
<name>A0A0D2FCM2_9EURO</name>
<keyword evidence="9" id="KW-1185">Reference proteome</keyword>
<keyword evidence="3" id="KW-0238">DNA-binding</keyword>
<dbReference type="GO" id="GO:0006351">
    <property type="term" value="P:DNA-templated transcription"/>
    <property type="evidence" value="ECO:0007669"/>
    <property type="project" value="InterPro"/>
</dbReference>
<reference evidence="8 9" key="1">
    <citation type="submission" date="2015-01" db="EMBL/GenBank/DDBJ databases">
        <title>The Genome Sequence of Fonsecaea pedrosoi CBS 271.37.</title>
        <authorList>
            <consortium name="The Broad Institute Genomics Platform"/>
            <person name="Cuomo C."/>
            <person name="de Hoog S."/>
            <person name="Gorbushina A."/>
            <person name="Stielow B."/>
            <person name="Teixiera M."/>
            <person name="Abouelleil A."/>
            <person name="Chapman S.B."/>
            <person name="Priest M."/>
            <person name="Young S.K."/>
            <person name="Wortman J."/>
            <person name="Nusbaum C."/>
            <person name="Birren B."/>
        </authorList>
    </citation>
    <scope>NUCLEOTIDE SEQUENCE [LARGE SCALE GENOMIC DNA]</scope>
    <source>
        <strain evidence="8 9">CBS 271.37</strain>
    </source>
</reference>
<accession>A0A0D2FCM2</accession>
<dbReference type="AlphaFoldDB" id="A0A0D2FCM2"/>
<evidence type="ECO:0000256" key="4">
    <source>
        <dbReference type="ARBA" id="ARBA00023163"/>
    </source>
</evidence>
<evidence type="ECO:0000256" key="5">
    <source>
        <dbReference type="ARBA" id="ARBA00023242"/>
    </source>
</evidence>
<evidence type="ECO:0000256" key="1">
    <source>
        <dbReference type="ARBA" id="ARBA00022833"/>
    </source>
</evidence>
<dbReference type="STRING" id="1442368.A0A0D2FCM2"/>
<keyword evidence="1" id="KW-0862">Zinc</keyword>
<dbReference type="RefSeq" id="XP_013288175.1">
    <property type="nucleotide sequence ID" value="XM_013432721.1"/>
</dbReference>
<evidence type="ECO:0000313" key="8">
    <source>
        <dbReference type="EMBL" id="KIW84367.1"/>
    </source>
</evidence>
<keyword evidence="2" id="KW-0805">Transcription regulation</keyword>
<dbReference type="GeneID" id="25303107"/>
<feature type="domain" description="Xylanolytic transcriptional activator regulatory" evidence="7">
    <location>
        <begin position="356"/>
        <end position="428"/>
    </location>
</feature>
<dbReference type="InterPro" id="IPR007219">
    <property type="entry name" value="XnlR_reg_dom"/>
</dbReference>
<dbReference type="EMBL" id="KN846970">
    <property type="protein sequence ID" value="KIW84367.1"/>
    <property type="molecule type" value="Genomic_DNA"/>
</dbReference>
<gene>
    <name evidence="8" type="ORF">Z517_03617</name>
</gene>
<organism evidence="8 9">
    <name type="scientific">Fonsecaea pedrosoi CBS 271.37</name>
    <dbReference type="NCBI Taxonomy" id="1442368"/>
    <lineage>
        <taxon>Eukaryota</taxon>
        <taxon>Fungi</taxon>
        <taxon>Dikarya</taxon>
        <taxon>Ascomycota</taxon>
        <taxon>Pezizomycotina</taxon>
        <taxon>Eurotiomycetes</taxon>
        <taxon>Chaetothyriomycetidae</taxon>
        <taxon>Chaetothyriales</taxon>
        <taxon>Herpotrichiellaceae</taxon>
        <taxon>Fonsecaea</taxon>
    </lineage>
</organism>
<evidence type="ECO:0000259" key="7">
    <source>
        <dbReference type="SMART" id="SM00906"/>
    </source>
</evidence>
<dbReference type="OrthoDB" id="5121955at2759"/>
<keyword evidence="5" id="KW-0539">Nucleus</keyword>
<dbReference type="Proteomes" id="UP000053029">
    <property type="component" value="Unassembled WGS sequence"/>
</dbReference>
<sequence length="762" mass="86448">MEQSSSRAYRRRKRKLACKYCNSRHIRCKMPETTETSDRAGHARQYQCQACLDANKECDLETLAITMYPELFPPPQPTPPRERVRARLPPTQPSEHYHHQQSTQNGAGLNLSASGQDVSYSPRSKSTPPCPPQEGSEMILVRLMDTQQDKDELDQPTKTTDRVLYFGDESIWSDSLRRARSSKSKSRYPASPQPLGARSLVDSNNIHYAVPPTVRDQPQDIPQDDLDVQQEEIKLLQKKGAFSLPPPDIQRKLLDAFFTWSYPLQPILDKEQFLDDFERGQAPIILVQALLFAGTTCCDENTIVQFWPSRRAAQSTLYKRVRALYDADHEQNRVTIVQVLFLMCFWWGSPMDKKDFSHWLAASIHLAQVTGMHRSTKDSHLPIKDRKLWKRIWWTLYVRDHFDAASVGRPMIIHDDDCDVEPLCLTDFECDENGMPPLGAMHCIEMTKLATLTIRAVRSGQIPRDPPSPTDAKGAIDDALSAWEKQLPEQLRYREGEERSPQAMLFAAMLMLGLHFCRIVLHRKGFLDSKHKNETNSRALASANAVTRIVEELLSEGLLPRAQVHLIAVIFASFTIHIVSMEQSQGARRRVLQHKSKLCLLGLAEFRDYWPFVDWMYRLFSSLLHWLEVGDSSTTSLSSEGHNQGLWTTTTTQLRPENMSLQAAELTDSTTDITTTHGGDNNTAMSLPLSYEQDASSMADAQPPDHSGMLQQFMSGMLASENFLDPFLPPLENLDWDDPNMAGNPMLWTSTPLPTVERGSLS</sequence>
<dbReference type="PANTHER" id="PTHR47171:SF1">
    <property type="entry name" value="ZN(II)2CYS6 TRANSCRIPTION FACTOR (EUROFUNG)"/>
    <property type="match status" value="1"/>
</dbReference>
<dbReference type="InterPro" id="IPR052073">
    <property type="entry name" value="Amide_Lactam_Regulators"/>
</dbReference>
<dbReference type="PANTHER" id="PTHR47171">
    <property type="entry name" value="FARA-RELATED"/>
    <property type="match status" value="1"/>
</dbReference>
<feature type="region of interest" description="Disordered" evidence="6">
    <location>
        <begin position="176"/>
        <end position="198"/>
    </location>
</feature>